<dbReference type="GO" id="GO:0005829">
    <property type="term" value="C:cytosol"/>
    <property type="evidence" value="ECO:0007669"/>
    <property type="project" value="TreeGrafter"/>
</dbReference>
<evidence type="ECO:0000256" key="9">
    <source>
        <dbReference type="ARBA" id="ARBA00022763"/>
    </source>
</evidence>
<dbReference type="PANTHER" id="PTHR11076:SF33">
    <property type="entry name" value="DNA POLYMERASE KAPPA"/>
    <property type="match status" value="1"/>
</dbReference>
<organism evidence="17 18">
    <name type="scientific">Thalassolituus maritimus</name>
    <dbReference type="NCBI Taxonomy" id="484498"/>
    <lineage>
        <taxon>Bacteria</taxon>
        <taxon>Pseudomonadati</taxon>
        <taxon>Pseudomonadota</taxon>
        <taxon>Gammaproteobacteria</taxon>
        <taxon>Oceanospirillales</taxon>
        <taxon>Oceanospirillaceae</taxon>
        <taxon>Thalassolituus</taxon>
    </lineage>
</organism>
<feature type="binding site" evidence="15">
    <location>
        <position position="12"/>
    </location>
    <ligand>
        <name>Mg(2+)</name>
        <dbReference type="ChEBI" id="CHEBI:18420"/>
    </ligand>
</feature>
<comment type="subunit">
    <text evidence="15">Monomer.</text>
</comment>
<keyword evidence="12 15" id="KW-0238">DNA-binding</keyword>
<dbReference type="RefSeq" id="WP_076513140.1">
    <property type="nucleotide sequence ID" value="NZ_FTOH01000001.1"/>
</dbReference>
<sequence length="347" mass="39251">MSEPGRKVLHIDCDCFFAAVEMREQPHLRDVPIAIGGESDRRGVIATCNYPAREFGVRSAMATATARRLCPDLVLLRGRMELYREVSAQVMNILRDYSPLLEQVSVDEAYLELDPDQQASQVAAEIRERVRHEVGISVSVGGAPNKFLAKVASDWNKPDGQKMIPPQEVDEFVKALPVGRIPGIGPAFQARLKVLGIETCDDARSWDLNELVRRFGRSGVHLYQRCRGQDNRPLSMDRERKSVSVERTYAQDKTRHEECVAEVAALYEKWQERVSRTSWKPEALAPFVKVKFADFTQTTMADIQESATPEGFQRLLLQALKREDKPVRLLGIGGRFPQISEKQLNLF</sequence>
<dbReference type="GO" id="GO:0000287">
    <property type="term" value="F:magnesium ion binding"/>
    <property type="evidence" value="ECO:0007669"/>
    <property type="project" value="UniProtKB-UniRule"/>
</dbReference>
<evidence type="ECO:0000256" key="11">
    <source>
        <dbReference type="ARBA" id="ARBA00022932"/>
    </source>
</evidence>
<evidence type="ECO:0000256" key="7">
    <source>
        <dbReference type="ARBA" id="ARBA00022705"/>
    </source>
</evidence>
<evidence type="ECO:0000256" key="12">
    <source>
        <dbReference type="ARBA" id="ARBA00023125"/>
    </source>
</evidence>
<evidence type="ECO:0000256" key="3">
    <source>
        <dbReference type="ARBA" id="ARBA00022457"/>
    </source>
</evidence>
<evidence type="ECO:0000313" key="18">
    <source>
        <dbReference type="Proteomes" id="UP000185639"/>
    </source>
</evidence>
<keyword evidence="4 15" id="KW-0963">Cytoplasm</keyword>
<evidence type="ECO:0000259" key="16">
    <source>
        <dbReference type="PROSITE" id="PS50173"/>
    </source>
</evidence>
<dbReference type="InterPro" id="IPR053848">
    <property type="entry name" value="IMS_HHH_1"/>
</dbReference>
<keyword evidence="9 15" id="KW-0227">DNA damage</keyword>
<dbReference type="GO" id="GO:0006281">
    <property type="term" value="P:DNA repair"/>
    <property type="evidence" value="ECO:0007669"/>
    <property type="project" value="UniProtKB-UniRule"/>
</dbReference>
<dbReference type="Gene3D" id="3.30.70.270">
    <property type="match status" value="1"/>
</dbReference>
<evidence type="ECO:0000256" key="15">
    <source>
        <dbReference type="HAMAP-Rule" id="MF_01113"/>
    </source>
</evidence>
<comment type="catalytic activity">
    <reaction evidence="14 15">
        <text>DNA(n) + a 2'-deoxyribonucleoside 5'-triphosphate = DNA(n+1) + diphosphate</text>
        <dbReference type="Rhea" id="RHEA:22508"/>
        <dbReference type="Rhea" id="RHEA-COMP:17339"/>
        <dbReference type="Rhea" id="RHEA-COMP:17340"/>
        <dbReference type="ChEBI" id="CHEBI:33019"/>
        <dbReference type="ChEBI" id="CHEBI:61560"/>
        <dbReference type="ChEBI" id="CHEBI:173112"/>
        <dbReference type="EC" id="2.7.7.7"/>
    </reaction>
</comment>
<dbReference type="GO" id="GO:0006261">
    <property type="term" value="P:DNA-templated DNA replication"/>
    <property type="evidence" value="ECO:0007669"/>
    <property type="project" value="UniProtKB-UniRule"/>
</dbReference>
<keyword evidence="5 15" id="KW-0808">Transferase</keyword>
<feature type="site" description="Substrate discrimination" evidence="15">
    <location>
        <position position="17"/>
    </location>
</feature>
<evidence type="ECO:0000256" key="2">
    <source>
        <dbReference type="ARBA" id="ARBA00010945"/>
    </source>
</evidence>
<dbReference type="InterPro" id="IPR050116">
    <property type="entry name" value="DNA_polymerase-Y"/>
</dbReference>
<dbReference type="Proteomes" id="UP000185639">
    <property type="component" value="Unassembled WGS sequence"/>
</dbReference>
<dbReference type="GO" id="GO:0003684">
    <property type="term" value="F:damaged DNA binding"/>
    <property type="evidence" value="ECO:0007669"/>
    <property type="project" value="InterPro"/>
</dbReference>
<keyword evidence="7 15" id="KW-0235">DNA replication</keyword>
<dbReference type="EMBL" id="FTOH01000001">
    <property type="protein sequence ID" value="SIS40582.1"/>
    <property type="molecule type" value="Genomic_DNA"/>
</dbReference>
<evidence type="ECO:0000256" key="13">
    <source>
        <dbReference type="ARBA" id="ARBA00023204"/>
    </source>
</evidence>
<keyword evidence="13 15" id="KW-0234">DNA repair</keyword>
<protein>
    <recommendedName>
        <fullName evidence="15">DNA polymerase IV</fullName>
        <shortName evidence="15">Pol IV</shortName>
        <ecNumber evidence="15">2.7.7.7</ecNumber>
    </recommendedName>
</protein>
<evidence type="ECO:0000256" key="1">
    <source>
        <dbReference type="ARBA" id="ARBA00004496"/>
    </source>
</evidence>
<accession>A0A1N7IU16</accession>
<evidence type="ECO:0000256" key="14">
    <source>
        <dbReference type="ARBA" id="ARBA00049244"/>
    </source>
</evidence>
<dbReference type="NCBIfam" id="NF002677">
    <property type="entry name" value="PRK02406.1"/>
    <property type="match status" value="1"/>
</dbReference>
<keyword evidence="3 15" id="KW-0515">Mutator protein</keyword>
<comment type="function">
    <text evidence="15">Poorly processive, error-prone DNA polymerase involved in untargeted mutagenesis. Copies undamaged DNA at stalled replication forks, which arise in vivo from mismatched or misaligned primer ends. These misaligned primers can be extended by PolIV. Exhibits no 3'-5' exonuclease (proofreading) activity. May be involved in translesional synthesis, in conjunction with the beta clamp from PolIII.</text>
</comment>
<dbReference type="Pfam" id="PF00817">
    <property type="entry name" value="IMS"/>
    <property type="match status" value="1"/>
</dbReference>
<gene>
    <name evidence="15" type="primary">dinB</name>
    <name evidence="17" type="ORF">SAMN05421686_1013</name>
</gene>
<feature type="domain" description="UmuC" evidence="16">
    <location>
        <begin position="8"/>
        <end position="185"/>
    </location>
</feature>
<evidence type="ECO:0000256" key="4">
    <source>
        <dbReference type="ARBA" id="ARBA00022490"/>
    </source>
</evidence>
<feature type="active site" evidence="15">
    <location>
        <position position="108"/>
    </location>
</feature>
<dbReference type="HAMAP" id="MF_01113">
    <property type="entry name" value="DNApol_IV"/>
    <property type="match status" value="1"/>
</dbReference>
<evidence type="ECO:0000256" key="10">
    <source>
        <dbReference type="ARBA" id="ARBA00022842"/>
    </source>
</evidence>
<comment type="similarity">
    <text evidence="2 15">Belongs to the DNA polymerase type-Y family.</text>
</comment>
<dbReference type="CDD" id="cd03586">
    <property type="entry name" value="PolY_Pol_IV_kappa"/>
    <property type="match status" value="1"/>
</dbReference>
<dbReference type="Gene3D" id="3.30.1490.100">
    <property type="entry name" value="DNA polymerase, Y-family, little finger domain"/>
    <property type="match status" value="1"/>
</dbReference>
<name>A0A1N7IU16_9GAMM</name>
<dbReference type="Pfam" id="PF11799">
    <property type="entry name" value="IMS_C"/>
    <property type="match status" value="1"/>
</dbReference>
<dbReference type="PROSITE" id="PS50173">
    <property type="entry name" value="UMUC"/>
    <property type="match status" value="1"/>
</dbReference>
<dbReference type="FunFam" id="3.40.1170.60:FF:000001">
    <property type="entry name" value="DNA polymerase IV"/>
    <property type="match status" value="1"/>
</dbReference>
<dbReference type="InterPro" id="IPR043502">
    <property type="entry name" value="DNA/RNA_pol_sf"/>
</dbReference>
<keyword evidence="11 15" id="KW-0239">DNA-directed DNA polymerase</keyword>
<dbReference type="AlphaFoldDB" id="A0A1N7IU16"/>
<keyword evidence="6 15" id="KW-0548">Nucleotidyltransferase</keyword>
<keyword evidence="18" id="KW-1185">Reference proteome</keyword>
<dbReference type="InterPro" id="IPR022880">
    <property type="entry name" value="DNApol_IV"/>
</dbReference>
<evidence type="ECO:0000256" key="5">
    <source>
        <dbReference type="ARBA" id="ARBA00022679"/>
    </source>
</evidence>
<dbReference type="Gene3D" id="3.40.1170.60">
    <property type="match status" value="1"/>
</dbReference>
<dbReference type="SUPFAM" id="SSF56672">
    <property type="entry name" value="DNA/RNA polymerases"/>
    <property type="match status" value="1"/>
</dbReference>
<dbReference type="OrthoDB" id="9808813at2"/>
<evidence type="ECO:0000256" key="8">
    <source>
        <dbReference type="ARBA" id="ARBA00022723"/>
    </source>
</evidence>
<dbReference type="InterPro" id="IPR001126">
    <property type="entry name" value="UmuC"/>
</dbReference>
<dbReference type="SUPFAM" id="SSF100879">
    <property type="entry name" value="Lesion bypass DNA polymerase (Y-family), little finger domain"/>
    <property type="match status" value="1"/>
</dbReference>
<reference evidence="18" key="1">
    <citation type="submission" date="2017-01" db="EMBL/GenBank/DDBJ databases">
        <authorList>
            <person name="Varghese N."/>
            <person name="Submissions S."/>
        </authorList>
    </citation>
    <scope>NUCLEOTIDE SEQUENCE [LARGE SCALE GENOMIC DNA]</scope>
    <source>
        <strain evidence="18">DSM 24913</strain>
    </source>
</reference>
<proteinExistence type="inferred from homology"/>
<dbReference type="PANTHER" id="PTHR11076">
    <property type="entry name" value="DNA REPAIR POLYMERASE UMUC / TRANSFERASE FAMILY MEMBER"/>
    <property type="match status" value="1"/>
</dbReference>
<feature type="binding site" evidence="15">
    <location>
        <position position="107"/>
    </location>
    <ligand>
        <name>Mg(2+)</name>
        <dbReference type="ChEBI" id="CHEBI:18420"/>
    </ligand>
</feature>
<dbReference type="GO" id="GO:0042276">
    <property type="term" value="P:error-prone translesion synthesis"/>
    <property type="evidence" value="ECO:0007669"/>
    <property type="project" value="TreeGrafter"/>
</dbReference>
<evidence type="ECO:0000313" key="17">
    <source>
        <dbReference type="EMBL" id="SIS40582.1"/>
    </source>
</evidence>
<evidence type="ECO:0000256" key="6">
    <source>
        <dbReference type="ARBA" id="ARBA00022695"/>
    </source>
</evidence>
<dbReference type="GO" id="GO:0003887">
    <property type="term" value="F:DNA-directed DNA polymerase activity"/>
    <property type="evidence" value="ECO:0007669"/>
    <property type="project" value="UniProtKB-UniRule"/>
</dbReference>
<dbReference type="Gene3D" id="1.10.150.20">
    <property type="entry name" value="5' to 3' exonuclease, C-terminal subdomain"/>
    <property type="match status" value="1"/>
</dbReference>
<dbReference type="Pfam" id="PF21999">
    <property type="entry name" value="IMS_HHH_1"/>
    <property type="match status" value="1"/>
</dbReference>
<comment type="cofactor">
    <cofactor evidence="15">
        <name>Mg(2+)</name>
        <dbReference type="ChEBI" id="CHEBI:18420"/>
    </cofactor>
    <text evidence="15">Binds 2 magnesium ions per subunit.</text>
</comment>
<dbReference type="GO" id="GO:0009432">
    <property type="term" value="P:SOS response"/>
    <property type="evidence" value="ECO:0007669"/>
    <property type="project" value="TreeGrafter"/>
</dbReference>
<dbReference type="STRING" id="484498.SAMN05421686_1013"/>
<keyword evidence="10 15" id="KW-0460">Magnesium</keyword>
<dbReference type="InterPro" id="IPR017961">
    <property type="entry name" value="DNA_pol_Y-fam_little_finger"/>
</dbReference>
<dbReference type="EC" id="2.7.7.7" evidence="15"/>
<dbReference type="InterPro" id="IPR036775">
    <property type="entry name" value="DNA_pol_Y-fam_lit_finger_sf"/>
</dbReference>
<comment type="subcellular location">
    <subcellularLocation>
        <location evidence="1 15">Cytoplasm</location>
    </subcellularLocation>
</comment>
<keyword evidence="8 15" id="KW-0479">Metal-binding</keyword>
<dbReference type="InterPro" id="IPR043128">
    <property type="entry name" value="Rev_trsase/Diguanyl_cyclase"/>
</dbReference>